<reference evidence="3 4" key="1">
    <citation type="submission" date="2020-04" db="EMBL/GenBank/DDBJ databases">
        <authorList>
            <person name="Wallbank WR R."/>
            <person name="Pardo Diaz C."/>
            <person name="Kozak K."/>
            <person name="Martin S."/>
            <person name="Jiggins C."/>
            <person name="Moest M."/>
            <person name="Warren A I."/>
            <person name="Byers J.R.P. K."/>
            <person name="Montejo-Kovacevich G."/>
            <person name="Yen C E."/>
        </authorList>
    </citation>
    <scope>NUCLEOTIDE SEQUENCE [LARGE SCALE GENOMIC DNA]</scope>
</reference>
<protein>
    <recommendedName>
        <fullName evidence="5">Integrase catalytic domain-containing protein</fullName>
    </recommendedName>
</protein>
<dbReference type="InterPro" id="IPR043502">
    <property type="entry name" value="DNA/RNA_pol_sf"/>
</dbReference>
<feature type="domain" description="Integrase catalytic" evidence="2">
    <location>
        <begin position="615"/>
        <end position="801"/>
    </location>
</feature>
<name>A0A8S1AB97_ARCPL</name>
<dbReference type="OrthoDB" id="8194935at2759"/>
<dbReference type="SUPFAM" id="SSF53098">
    <property type="entry name" value="Ribonuclease H-like"/>
    <property type="match status" value="1"/>
</dbReference>
<dbReference type="GO" id="GO:0003676">
    <property type="term" value="F:nucleic acid binding"/>
    <property type="evidence" value="ECO:0007669"/>
    <property type="project" value="InterPro"/>
</dbReference>
<evidence type="ECO:0008006" key="5">
    <source>
        <dbReference type="Google" id="ProtNLM"/>
    </source>
</evidence>
<evidence type="ECO:0000259" key="1">
    <source>
        <dbReference type="PROSITE" id="PS50878"/>
    </source>
</evidence>
<dbReference type="Proteomes" id="UP000494106">
    <property type="component" value="Unassembled WGS sequence"/>
</dbReference>
<dbReference type="Pfam" id="PF05380">
    <property type="entry name" value="Peptidase_A17"/>
    <property type="match status" value="1"/>
</dbReference>
<evidence type="ECO:0000313" key="4">
    <source>
        <dbReference type="Proteomes" id="UP000494106"/>
    </source>
</evidence>
<dbReference type="InterPro" id="IPR036397">
    <property type="entry name" value="RNaseH_sf"/>
</dbReference>
<dbReference type="GO" id="GO:0071897">
    <property type="term" value="P:DNA biosynthetic process"/>
    <property type="evidence" value="ECO:0007669"/>
    <property type="project" value="UniProtKB-ARBA"/>
</dbReference>
<evidence type="ECO:0000259" key="2">
    <source>
        <dbReference type="PROSITE" id="PS50994"/>
    </source>
</evidence>
<comment type="caution">
    <text evidence="3">The sequence shown here is derived from an EMBL/GenBank/DDBJ whole genome shotgun (WGS) entry which is preliminary data.</text>
</comment>
<dbReference type="Gene3D" id="3.30.420.10">
    <property type="entry name" value="Ribonuclease H-like superfamily/Ribonuclease H"/>
    <property type="match status" value="1"/>
</dbReference>
<dbReference type="EMBL" id="CADEBC010000511">
    <property type="protein sequence ID" value="CAB3241720.1"/>
    <property type="molecule type" value="Genomic_DNA"/>
</dbReference>
<feature type="domain" description="Reverse transcriptase" evidence="1">
    <location>
        <begin position="1"/>
        <end position="187"/>
    </location>
</feature>
<keyword evidence="4" id="KW-1185">Reference proteome</keyword>
<evidence type="ECO:0000313" key="3">
    <source>
        <dbReference type="EMBL" id="CAB3241720.1"/>
    </source>
</evidence>
<dbReference type="InterPro" id="IPR000477">
    <property type="entry name" value="RT_dom"/>
</dbReference>
<dbReference type="InterPro" id="IPR001584">
    <property type="entry name" value="Integrase_cat-core"/>
</dbReference>
<dbReference type="GO" id="GO:0042575">
    <property type="term" value="C:DNA polymerase complex"/>
    <property type="evidence" value="ECO:0007669"/>
    <property type="project" value="UniProtKB-ARBA"/>
</dbReference>
<dbReference type="GO" id="GO:0015074">
    <property type="term" value="P:DNA integration"/>
    <property type="evidence" value="ECO:0007669"/>
    <property type="project" value="InterPro"/>
</dbReference>
<accession>A0A8S1AB97</accession>
<dbReference type="PANTHER" id="PTHR47331">
    <property type="entry name" value="PHD-TYPE DOMAIN-CONTAINING PROTEIN"/>
    <property type="match status" value="1"/>
</dbReference>
<dbReference type="InterPro" id="IPR012337">
    <property type="entry name" value="RNaseH-like_sf"/>
</dbReference>
<proteinExistence type="predicted"/>
<gene>
    <name evidence="3" type="ORF">APLA_LOCUS8814</name>
</gene>
<dbReference type="AlphaFoldDB" id="A0A8S1AB97"/>
<dbReference type="PROSITE" id="PS50994">
    <property type="entry name" value="INTEGRASE"/>
    <property type="match status" value="1"/>
</dbReference>
<dbReference type="InterPro" id="IPR008042">
    <property type="entry name" value="Retrotrans_Pao"/>
</dbReference>
<dbReference type="PANTHER" id="PTHR47331:SF4">
    <property type="entry name" value="PEPTIDASE S1 DOMAIN-CONTAINING PROTEIN"/>
    <property type="match status" value="1"/>
</dbReference>
<organism evidence="3 4">
    <name type="scientific">Arctia plantaginis</name>
    <name type="common">Wood tiger moth</name>
    <name type="synonym">Phalaena plantaginis</name>
    <dbReference type="NCBI Taxonomy" id="874455"/>
    <lineage>
        <taxon>Eukaryota</taxon>
        <taxon>Metazoa</taxon>
        <taxon>Ecdysozoa</taxon>
        <taxon>Arthropoda</taxon>
        <taxon>Hexapoda</taxon>
        <taxon>Insecta</taxon>
        <taxon>Pterygota</taxon>
        <taxon>Neoptera</taxon>
        <taxon>Endopterygota</taxon>
        <taxon>Lepidoptera</taxon>
        <taxon>Glossata</taxon>
        <taxon>Ditrysia</taxon>
        <taxon>Noctuoidea</taxon>
        <taxon>Erebidae</taxon>
        <taxon>Arctiinae</taxon>
        <taxon>Arctia</taxon>
    </lineage>
</organism>
<sequence>MKSKSKVSLNDIMLNGPVVQGELFDILLLFRTYLFILICDIEKMFRSVFINEHHRSLQNILWRDDPSQPIRCLQLQTVTYGLKSSTFLATRCLTELANTYKNKYPLAAQAMLKNTYVDDILAGCDDVRQLFTLKNELIDLLKLGNFNLHKWCSNHPSILDDIPSNRRYFEEINLEKDNIIRTLGLKFDVVSDDFYFEPPSQCDEAIYTKRKVLSFIGKIFDPLGIIGPIIVTAKIFMQNLWSMKLGWDDDLPSDYSQQWDRFIKLLNNMNKISIPRFLNCNEFLTVDLIGFADASSKAFGCCLYVRIVKPDGNVVVNLLCSKSRVAPLSKVLTIPQLELNGALLLAQLANRVSKVLNFRFPYSVVLYSDSQIVLAWIENGRAKGNTYVNNRVQQILGLTEKFSWHYVRTNQNPADFISRGVEPQSLQSNDLWWHGPQFLLNSDFIKHQNETVKLDSCYIHDPVEEIPCLVQKVEQSLSFDLLKRFSSLNKLQRVVAYIYRFYNNLSKKILIKDPNLTPIELQSALFIIIRCVQTLEFSKEIASINSNEKIVSGIASLYPYIDGPRLVLSSLSQKFWIVNGIREVKKVLHKCIKCARLKANTARQLMGSLPVERVTSSRPFQHVGIDFCGPFDIKVARIRKPLVTKGYVAVYVCFSTKATHLEVVSDMTTATFLACFDRFISRRGMPSKVYCDNAKTFKGADNQLKELYNLQSLKSHRDSVYNNCKNNYIKFMFIPSYSPEFGGLWEAGVKSVKHHLKRVVGNLCLTYEEFNTVMVQIEGVLNSRPLLSNPSEGGYLRQDTS</sequence>
<dbReference type="SUPFAM" id="SSF56672">
    <property type="entry name" value="DNA/RNA polymerases"/>
    <property type="match status" value="1"/>
</dbReference>
<dbReference type="PROSITE" id="PS50878">
    <property type="entry name" value="RT_POL"/>
    <property type="match status" value="1"/>
</dbReference>